<gene>
    <name evidence="7" type="ORF">IHQ68_15115</name>
</gene>
<protein>
    <submittedName>
        <fullName evidence="7">LysR family transcriptional regulator</fullName>
    </submittedName>
</protein>
<dbReference type="Pfam" id="PF03466">
    <property type="entry name" value="LysR_substrate"/>
    <property type="match status" value="1"/>
</dbReference>
<evidence type="ECO:0000256" key="5">
    <source>
        <dbReference type="ARBA" id="ARBA00023163"/>
    </source>
</evidence>
<comment type="caution">
    <text evidence="7">The sequence shown here is derived from an EMBL/GenBank/DDBJ whole genome shotgun (WGS) entry which is preliminary data.</text>
</comment>
<comment type="similarity">
    <text evidence="1">Belongs to the LysR transcriptional regulatory family.</text>
</comment>
<dbReference type="InterPro" id="IPR000847">
    <property type="entry name" value="LysR_HTH_N"/>
</dbReference>
<evidence type="ECO:0000256" key="1">
    <source>
        <dbReference type="ARBA" id="ARBA00009437"/>
    </source>
</evidence>
<dbReference type="Gene3D" id="1.10.10.10">
    <property type="entry name" value="Winged helix-like DNA-binding domain superfamily/Winged helix DNA-binding domain"/>
    <property type="match status" value="1"/>
</dbReference>
<dbReference type="Gene3D" id="3.40.190.10">
    <property type="entry name" value="Periplasmic binding protein-like II"/>
    <property type="match status" value="2"/>
</dbReference>
<dbReference type="PROSITE" id="PS50931">
    <property type="entry name" value="HTH_LYSR"/>
    <property type="match status" value="1"/>
</dbReference>
<dbReference type="PANTHER" id="PTHR30118:SF15">
    <property type="entry name" value="TRANSCRIPTIONAL REGULATORY PROTEIN"/>
    <property type="match status" value="1"/>
</dbReference>
<feature type="domain" description="HTH lysR-type" evidence="6">
    <location>
        <begin position="6"/>
        <end position="63"/>
    </location>
</feature>
<dbReference type="EMBL" id="JADBEO010000036">
    <property type="protein sequence ID" value="MDR4307951.1"/>
    <property type="molecule type" value="Genomic_DNA"/>
</dbReference>
<evidence type="ECO:0000259" key="6">
    <source>
        <dbReference type="PROSITE" id="PS50931"/>
    </source>
</evidence>
<dbReference type="SUPFAM" id="SSF46785">
    <property type="entry name" value="Winged helix' DNA-binding domain"/>
    <property type="match status" value="1"/>
</dbReference>
<keyword evidence="8" id="KW-1185">Reference proteome</keyword>
<sequence length="300" mass="32631">MDIRRLDLNLLVALEALLAERNVTRAARRLHISQPALSAQLNRLRDLFGDPLLIPAQRGVTPTARALELQAPLHAALEQVRGVLSVGASFDPASAELTVSLMGSDATQYAVLTPLALALAREAPGLRTAWRTVDAAAFPSLAERGEVDLAFLTPDLAHEAMHARKLLDERYVVIARKGHPQVHGVVDLDAFCALDHVISSPVGGGFAGPTDEALAAHGRARRVVLSVPNFLMTPEVVARSDMIALAPERVARIQADRLQIMEPPIPVPGFTIAMVWHDRVDAHPAQRWLRERIVRLVEEG</sequence>
<organism evidence="7 8">
    <name type="scientific">Chelatococcus sambhunathii</name>
    <dbReference type="NCBI Taxonomy" id="363953"/>
    <lineage>
        <taxon>Bacteria</taxon>
        <taxon>Pseudomonadati</taxon>
        <taxon>Pseudomonadota</taxon>
        <taxon>Alphaproteobacteria</taxon>
        <taxon>Hyphomicrobiales</taxon>
        <taxon>Chelatococcaceae</taxon>
        <taxon>Chelatococcus</taxon>
    </lineage>
</organism>
<proteinExistence type="inferred from homology"/>
<dbReference type="SUPFAM" id="SSF53850">
    <property type="entry name" value="Periplasmic binding protein-like II"/>
    <property type="match status" value="1"/>
</dbReference>
<dbReference type="RefSeq" id="WP_309393285.1">
    <property type="nucleotide sequence ID" value="NZ_JADBEO010000036.1"/>
</dbReference>
<evidence type="ECO:0000256" key="2">
    <source>
        <dbReference type="ARBA" id="ARBA00022458"/>
    </source>
</evidence>
<evidence type="ECO:0000313" key="7">
    <source>
        <dbReference type="EMBL" id="MDR4307951.1"/>
    </source>
</evidence>
<dbReference type="PANTHER" id="PTHR30118">
    <property type="entry name" value="HTH-TYPE TRANSCRIPTIONAL REGULATOR LEUO-RELATED"/>
    <property type="match status" value="1"/>
</dbReference>
<dbReference type="InterPro" id="IPR005119">
    <property type="entry name" value="LysR_subst-bd"/>
</dbReference>
<reference evidence="7" key="1">
    <citation type="submission" date="2020-10" db="EMBL/GenBank/DDBJ databases">
        <authorList>
            <person name="Abbas A."/>
            <person name="Razzaq R."/>
            <person name="Waqas M."/>
            <person name="Abbas N."/>
            <person name="Nielsen T.K."/>
            <person name="Hansen L.H."/>
            <person name="Hussain S."/>
            <person name="Shahid M."/>
        </authorList>
    </citation>
    <scope>NUCLEOTIDE SEQUENCE</scope>
    <source>
        <strain evidence="7">S14</strain>
    </source>
</reference>
<keyword evidence="3" id="KW-0805">Transcription regulation</keyword>
<evidence type="ECO:0000313" key="8">
    <source>
        <dbReference type="Proteomes" id="UP001181622"/>
    </source>
</evidence>
<name>A0ABU1DIL9_9HYPH</name>
<accession>A0ABU1DIL9</accession>
<keyword evidence="4" id="KW-0238">DNA-binding</keyword>
<dbReference type="InterPro" id="IPR050389">
    <property type="entry name" value="LysR-type_TF"/>
</dbReference>
<dbReference type="PRINTS" id="PR00039">
    <property type="entry name" value="HTHLYSR"/>
</dbReference>
<dbReference type="Proteomes" id="UP001181622">
    <property type="component" value="Unassembled WGS sequence"/>
</dbReference>
<evidence type="ECO:0000256" key="3">
    <source>
        <dbReference type="ARBA" id="ARBA00023015"/>
    </source>
</evidence>
<dbReference type="Pfam" id="PF00126">
    <property type="entry name" value="HTH_1"/>
    <property type="match status" value="1"/>
</dbReference>
<keyword evidence="5" id="KW-0804">Transcription</keyword>
<evidence type="ECO:0000256" key="4">
    <source>
        <dbReference type="ARBA" id="ARBA00023125"/>
    </source>
</evidence>
<dbReference type="InterPro" id="IPR036390">
    <property type="entry name" value="WH_DNA-bd_sf"/>
</dbReference>
<keyword evidence="2" id="KW-0536">Nodulation</keyword>
<dbReference type="InterPro" id="IPR036388">
    <property type="entry name" value="WH-like_DNA-bd_sf"/>
</dbReference>